<protein>
    <submittedName>
        <fullName evidence="1">Uncharacterized protein</fullName>
    </submittedName>
</protein>
<dbReference type="EMBL" id="JAFEMO010000007">
    <property type="protein sequence ID" value="KAH7568071.1"/>
    <property type="molecule type" value="Genomic_DNA"/>
</dbReference>
<comment type="caution">
    <text evidence="1">The sequence shown here is derived from an EMBL/GenBank/DDBJ whole genome shotgun (WGS) entry which is preliminary data.</text>
</comment>
<reference evidence="1 2" key="1">
    <citation type="submission" date="2021-02" db="EMBL/GenBank/DDBJ databases">
        <title>Plant Genome Project.</title>
        <authorList>
            <person name="Zhang R.-G."/>
        </authorList>
    </citation>
    <scope>NUCLEOTIDE SEQUENCE [LARGE SCALE GENOMIC DNA]</scope>
    <source>
        <tissue evidence="1">Leaves</tissue>
    </source>
</reference>
<sequence>MSKQVISDGNKQRGQDDWFPCYRRDFIQIFRILHDNEYFLLLQPALPASCILFQIPTSLWCSSYRWIHSNSMTSLSGLIAPPGHAPKCA</sequence>
<organism evidence="1 2">
    <name type="scientific">Xanthoceras sorbifolium</name>
    <dbReference type="NCBI Taxonomy" id="99658"/>
    <lineage>
        <taxon>Eukaryota</taxon>
        <taxon>Viridiplantae</taxon>
        <taxon>Streptophyta</taxon>
        <taxon>Embryophyta</taxon>
        <taxon>Tracheophyta</taxon>
        <taxon>Spermatophyta</taxon>
        <taxon>Magnoliopsida</taxon>
        <taxon>eudicotyledons</taxon>
        <taxon>Gunneridae</taxon>
        <taxon>Pentapetalae</taxon>
        <taxon>rosids</taxon>
        <taxon>malvids</taxon>
        <taxon>Sapindales</taxon>
        <taxon>Sapindaceae</taxon>
        <taxon>Xanthoceroideae</taxon>
        <taxon>Xanthoceras</taxon>
    </lineage>
</organism>
<evidence type="ECO:0000313" key="2">
    <source>
        <dbReference type="Proteomes" id="UP000827721"/>
    </source>
</evidence>
<accession>A0ABQ8HUN1</accession>
<keyword evidence="2" id="KW-1185">Reference proteome</keyword>
<proteinExistence type="predicted"/>
<gene>
    <name evidence="1" type="ORF">JRO89_XS07G0227200</name>
</gene>
<name>A0ABQ8HUN1_9ROSI</name>
<dbReference type="Proteomes" id="UP000827721">
    <property type="component" value="Unassembled WGS sequence"/>
</dbReference>
<evidence type="ECO:0000313" key="1">
    <source>
        <dbReference type="EMBL" id="KAH7568071.1"/>
    </source>
</evidence>